<evidence type="ECO:0000256" key="6">
    <source>
        <dbReference type="ARBA" id="ARBA00022824"/>
    </source>
</evidence>
<keyword evidence="7" id="KW-1133">Transmembrane helix</keyword>
<dbReference type="Gene3D" id="3.40.50.1820">
    <property type="entry name" value="alpha/beta hydrolase"/>
    <property type="match status" value="1"/>
</dbReference>
<sequence>MLRVRLRRLVTPSWRRRWVSDVAGRDTKPKKRPRSTIKTAVVLTGSLGVVLALASRDTDATQRPSFTHLNGLFLRSGWLLSSTFAAHIGLKDELLGGSDEREDTTRVARRMLWWESIQAVRNDEEEHKERRVQDTMVAMLVHLMLQSDDASGVDEASASVLQRLLIERGVLELLVDYVALEKPTDDLLLQKIVRCLQIGLVVLADEHHRTSTFENMPVSIPLVPLGVAMSHLLERGAVRFTDLVQLGNQLMAAIRREETGPEQTYLRFRSPKQLDDSFATAATGFLRLLSPEMPLQLKQFAMRALTSMLRAADQLPESYNTHQLDGVLSVNCATFLLALPRSNLQLQAETAALMNALTQIAPKVALPVPQQVYELWMKQVRYWTTLTQYPALQLASAMCLRTLSTHPRPRQFLSESPETMDALFQLSQQLHEAQHGLALTPSRRRRRKQAASQSSAQVYDRLTRVLIQKHLARAFANICTNFKSGEIALDEAFASSPVSLQSKRTLPMSKVFRDTHDLNDLPVVGADEYDADVEFGWIDILTQWTGSSDRDVRKSAIDSLVHLVSQDATTETGKQKQQHILQAWLMSMLQHVRNISGGGELLAVKQVENIAMVSDEMTPGNEKVLFNPAVVDAGASALAILAEQHRDELLDYGIVPLTSLLATKCTSTLFDFESQCARVIANLVASCCQAVLDQQNNTAGGNTIAAATLKPRLNAYGAPFVWKSFLADHYDVEHMLRSYPTGVRFLEELKSWGKHDDPMVRSQLYRALVNMKAYREVSRLGYVTLPVYEEGVHPVVHQWDGSGELSEEENDHSMKESVDIVFVHGLRGHPFGTWRTDMNDAIDAKTDIWPDFMLSKDLEELNLKPRVITLGYEAGMVSWSSPWPSLTLQERAKVMLRALYAANVGREKDPNVPSRPVIFVTHSMGGLLVKKMLLTSENEKREAMEHNQAATNDSTLASATKGVVFLAVPHFGSDLTRGIRSESIRSLLRTHPAIQDLCASNDRRLETLNEDFCRLDIDCLSVGEEIAAPLALGISAVVVKPDSANPGIGEFFVLPQSDHMTICKAKSRDEPLYQRILDYIAHHVSSSDSSFQ</sequence>
<gene>
    <name evidence="16" type="ORF">Poli38472_008152</name>
</gene>
<evidence type="ECO:0000256" key="7">
    <source>
        <dbReference type="ARBA" id="ARBA00022989"/>
    </source>
</evidence>
<evidence type="ECO:0000256" key="8">
    <source>
        <dbReference type="ARBA" id="ARBA00023098"/>
    </source>
</evidence>
<dbReference type="Proteomes" id="UP000794436">
    <property type="component" value="Unassembled WGS sequence"/>
</dbReference>
<evidence type="ECO:0000256" key="13">
    <source>
        <dbReference type="ARBA" id="ARBA00038024"/>
    </source>
</evidence>
<evidence type="ECO:0000256" key="10">
    <source>
        <dbReference type="ARBA" id="ARBA00023136"/>
    </source>
</evidence>
<keyword evidence="12" id="KW-1208">Phospholipid metabolism</keyword>
<dbReference type="GO" id="GO:0005739">
    <property type="term" value="C:mitochondrion"/>
    <property type="evidence" value="ECO:0007669"/>
    <property type="project" value="UniProtKB-SubCell"/>
</dbReference>
<dbReference type="PANTHER" id="PTHR48182">
    <property type="entry name" value="PROTEIN SERAC1"/>
    <property type="match status" value="1"/>
</dbReference>
<keyword evidence="5" id="KW-0812">Transmembrane</keyword>
<keyword evidence="17" id="KW-1185">Reference proteome</keyword>
<evidence type="ECO:0000256" key="15">
    <source>
        <dbReference type="ARBA" id="ARBA00041701"/>
    </source>
</evidence>
<keyword evidence="6" id="KW-0256">Endoplasmic reticulum</keyword>
<evidence type="ECO:0000256" key="3">
    <source>
        <dbReference type="ARBA" id="ARBA00004240"/>
    </source>
</evidence>
<dbReference type="OrthoDB" id="5086500at2759"/>
<evidence type="ECO:0000256" key="4">
    <source>
        <dbReference type="ARBA" id="ARBA00022516"/>
    </source>
</evidence>
<reference evidence="16" key="1">
    <citation type="submission" date="2019-03" db="EMBL/GenBank/DDBJ databases">
        <title>Long read genome sequence of the mycoparasitic Pythium oligandrum ATCC 38472 isolated from sugarbeet rhizosphere.</title>
        <authorList>
            <person name="Gaulin E."/>
        </authorList>
    </citation>
    <scope>NUCLEOTIDE SEQUENCE</scope>
    <source>
        <strain evidence="16">ATCC 38472_TT</strain>
    </source>
</reference>
<evidence type="ECO:0000256" key="12">
    <source>
        <dbReference type="ARBA" id="ARBA00023264"/>
    </source>
</evidence>
<dbReference type="SUPFAM" id="SSF48371">
    <property type="entry name" value="ARM repeat"/>
    <property type="match status" value="1"/>
</dbReference>
<dbReference type="GO" id="GO:0016020">
    <property type="term" value="C:membrane"/>
    <property type="evidence" value="ECO:0007669"/>
    <property type="project" value="UniProtKB-SubCell"/>
</dbReference>
<protein>
    <recommendedName>
        <fullName evidence="14">Protein SERAC1</fullName>
    </recommendedName>
    <alternativeName>
        <fullName evidence="15">Serine active site-containing protein 1</fullName>
    </alternativeName>
</protein>
<evidence type="ECO:0000313" key="17">
    <source>
        <dbReference type="Proteomes" id="UP000794436"/>
    </source>
</evidence>
<comment type="caution">
    <text evidence="16">The sequence shown here is derived from an EMBL/GenBank/DDBJ whole genome shotgun (WGS) entry which is preliminary data.</text>
</comment>
<dbReference type="InterPro" id="IPR016024">
    <property type="entry name" value="ARM-type_fold"/>
</dbReference>
<accession>A0A8K1CMV8</accession>
<evidence type="ECO:0000256" key="1">
    <source>
        <dbReference type="ARBA" id="ARBA00004167"/>
    </source>
</evidence>
<keyword evidence="11" id="KW-0594">Phospholipid biosynthesis</keyword>
<organism evidence="16 17">
    <name type="scientific">Pythium oligandrum</name>
    <name type="common">Mycoparasitic fungus</name>
    <dbReference type="NCBI Taxonomy" id="41045"/>
    <lineage>
        <taxon>Eukaryota</taxon>
        <taxon>Sar</taxon>
        <taxon>Stramenopiles</taxon>
        <taxon>Oomycota</taxon>
        <taxon>Peronosporomycetes</taxon>
        <taxon>Pythiales</taxon>
        <taxon>Pythiaceae</taxon>
        <taxon>Pythium</taxon>
    </lineage>
</organism>
<proteinExistence type="inferred from homology"/>
<dbReference type="SUPFAM" id="SSF53474">
    <property type="entry name" value="alpha/beta-Hydrolases"/>
    <property type="match status" value="1"/>
</dbReference>
<evidence type="ECO:0000256" key="9">
    <source>
        <dbReference type="ARBA" id="ARBA00023128"/>
    </source>
</evidence>
<dbReference type="EMBL" id="SPLM01000037">
    <property type="protein sequence ID" value="TMW65510.1"/>
    <property type="molecule type" value="Genomic_DNA"/>
</dbReference>
<dbReference type="GO" id="GO:0005783">
    <property type="term" value="C:endoplasmic reticulum"/>
    <property type="evidence" value="ECO:0007669"/>
    <property type="project" value="UniProtKB-SubCell"/>
</dbReference>
<comment type="subcellular location">
    <subcellularLocation>
        <location evidence="3">Endoplasmic reticulum</location>
    </subcellularLocation>
    <subcellularLocation>
        <location evidence="1">Membrane</location>
        <topology evidence="1">Single-pass membrane protein</topology>
    </subcellularLocation>
    <subcellularLocation>
        <location evidence="2">Mitochondrion</location>
    </subcellularLocation>
</comment>
<evidence type="ECO:0000256" key="11">
    <source>
        <dbReference type="ARBA" id="ARBA00023209"/>
    </source>
</evidence>
<evidence type="ECO:0000256" key="2">
    <source>
        <dbReference type="ARBA" id="ARBA00004173"/>
    </source>
</evidence>
<name>A0A8K1CMV8_PYTOL</name>
<comment type="similarity">
    <text evidence="13">Belongs to the SERAC1 family.</text>
</comment>
<keyword evidence="4" id="KW-0444">Lipid biosynthesis</keyword>
<dbReference type="PANTHER" id="PTHR48182:SF2">
    <property type="entry name" value="PROTEIN SERAC1"/>
    <property type="match status" value="1"/>
</dbReference>
<evidence type="ECO:0000256" key="14">
    <source>
        <dbReference type="ARBA" id="ARBA00040991"/>
    </source>
</evidence>
<dbReference type="AlphaFoldDB" id="A0A8K1CMV8"/>
<dbReference type="InterPro" id="IPR052374">
    <property type="entry name" value="SERAC1"/>
</dbReference>
<evidence type="ECO:0000313" key="16">
    <source>
        <dbReference type="EMBL" id="TMW65510.1"/>
    </source>
</evidence>
<keyword evidence="9" id="KW-0496">Mitochondrion</keyword>
<dbReference type="InterPro" id="IPR011989">
    <property type="entry name" value="ARM-like"/>
</dbReference>
<keyword evidence="8" id="KW-0443">Lipid metabolism</keyword>
<dbReference type="InterPro" id="IPR029058">
    <property type="entry name" value="AB_hydrolase_fold"/>
</dbReference>
<keyword evidence="10" id="KW-0472">Membrane</keyword>
<evidence type="ECO:0000256" key="5">
    <source>
        <dbReference type="ARBA" id="ARBA00022692"/>
    </source>
</evidence>
<dbReference type="GO" id="GO:0008654">
    <property type="term" value="P:phospholipid biosynthetic process"/>
    <property type="evidence" value="ECO:0007669"/>
    <property type="project" value="UniProtKB-KW"/>
</dbReference>
<dbReference type="Gene3D" id="1.25.10.10">
    <property type="entry name" value="Leucine-rich Repeat Variant"/>
    <property type="match status" value="1"/>
</dbReference>